<dbReference type="GO" id="GO:0005634">
    <property type="term" value="C:nucleus"/>
    <property type="evidence" value="ECO:0007669"/>
    <property type="project" value="TreeGrafter"/>
</dbReference>
<proteinExistence type="predicted"/>
<keyword evidence="3" id="KW-1185">Reference proteome</keyword>
<accession>A0A058ZCW0</accession>
<sequence>MLFAPELAPLDPATSPYGLATPAHLALLRKFGLGFLPTGQMVHPHPDSIPAWLLEECPGLRDPVALSKSMPKVDLEALAPVAAPGPDAPPLASLTLELGSPFTFDVFGGRHGENQARYEQIGDVVALHVEWLLMLPPFGLTLGTVPLPGKVPVSAFLDASPRELELLRSRIYFSPNYATCERLVVLIQGKGAVRPGQWARSLIMNDNMEAGAIFPYLREIFARGLGVIVLNPNNNHVEFPGAKRLPIPGSENAIAHTLYVWENFIRPAACSSIDFVVHSFGGVCAVELLAKIEHRRDFKRINQVLFTDSFHDDDVLPRSTRVWLSKNSVNFAASTLPAGTKIGRPSEGALQVSAGHPRHEYSSCKAMSMVMACLMDKAQFRQQFERR</sequence>
<dbReference type="RefSeq" id="XP_009493346.1">
    <property type="nucleotide sequence ID" value="XM_009495071.1"/>
</dbReference>
<dbReference type="AlphaFoldDB" id="A0A058ZCW0"/>
<dbReference type="Pfam" id="PF22749">
    <property type="entry name" value="Arb2"/>
    <property type="match status" value="1"/>
</dbReference>
<organism evidence="2">
    <name type="scientific">Fonticula alba</name>
    <name type="common">Slime mold</name>
    <dbReference type="NCBI Taxonomy" id="691883"/>
    <lineage>
        <taxon>Eukaryota</taxon>
        <taxon>Rotosphaerida</taxon>
        <taxon>Fonticulaceae</taxon>
        <taxon>Fonticula</taxon>
    </lineage>
</organism>
<evidence type="ECO:0000259" key="1">
    <source>
        <dbReference type="Pfam" id="PF22749"/>
    </source>
</evidence>
<dbReference type="InterPro" id="IPR048263">
    <property type="entry name" value="Arb2"/>
</dbReference>
<dbReference type="Proteomes" id="UP000030693">
    <property type="component" value="Unassembled WGS sequence"/>
</dbReference>
<dbReference type="PANTHER" id="PTHR21357:SF4">
    <property type="entry name" value="FAM172 FAMILY PROTEIN HOMOLOG CG10038"/>
    <property type="match status" value="1"/>
</dbReference>
<dbReference type="GeneID" id="20525911"/>
<gene>
    <name evidence="2" type="ORF">H696_01186</name>
</gene>
<dbReference type="PANTHER" id="PTHR21357">
    <property type="entry name" value="FAM172 FAMILY PROTEIN HOMOLOG CG10038"/>
    <property type="match status" value="1"/>
</dbReference>
<evidence type="ECO:0000313" key="3">
    <source>
        <dbReference type="Proteomes" id="UP000030693"/>
    </source>
</evidence>
<dbReference type="eggNOG" id="KOG3967">
    <property type="taxonomic scope" value="Eukaryota"/>
</dbReference>
<protein>
    <recommendedName>
        <fullName evidence="1">Arb2 domain-containing protein</fullName>
    </recommendedName>
</protein>
<dbReference type="GO" id="GO:0035197">
    <property type="term" value="F:siRNA binding"/>
    <property type="evidence" value="ECO:0007669"/>
    <property type="project" value="TreeGrafter"/>
</dbReference>
<evidence type="ECO:0000313" key="2">
    <source>
        <dbReference type="EMBL" id="KCV71768.1"/>
    </source>
</evidence>
<name>A0A058ZCW0_FONAL</name>
<dbReference type="GO" id="GO:0031048">
    <property type="term" value="P:regulatory ncRNA-mediated heterochromatin formation"/>
    <property type="evidence" value="ECO:0007669"/>
    <property type="project" value="TreeGrafter"/>
</dbReference>
<reference evidence="2" key="1">
    <citation type="submission" date="2013-04" db="EMBL/GenBank/DDBJ databases">
        <title>The Genome Sequence of Fonticula alba ATCC 38817.</title>
        <authorList>
            <consortium name="The Broad Institute Genomics Platform"/>
            <person name="Russ C."/>
            <person name="Cuomo C."/>
            <person name="Burger G."/>
            <person name="Gray M.W."/>
            <person name="Holland P.W.H."/>
            <person name="King N."/>
            <person name="Lang F.B.F."/>
            <person name="Roger A.J."/>
            <person name="Ruiz-Trillo I."/>
            <person name="Brown M."/>
            <person name="Walker B."/>
            <person name="Young S."/>
            <person name="Zeng Q."/>
            <person name="Gargeya S."/>
            <person name="Fitzgerald M."/>
            <person name="Haas B."/>
            <person name="Abouelleil A."/>
            <person name="Allen A.W."/>
            <person name="Alvarado L."/>
            <person name="Arachchi H.M."/>
            <person name="Berlin A.M."/>
            <person name="Chapman S.B."/>
            <person name="Gainer-Dewar J."/>
            <person name="Goldberg J."/>
            <person name="Griggs A."/>
            <person name="Gujja S."/>
            <person name="Hansen M."/>
            <person name="Howarth C."/>
            <person name="Imamovic A."/>
            <person name="Ireland A."/>
            <person name="Larimer J."/>
            <person name="McCowan C."/>
            <person name="Murphy C."/>
            <person name="Pearson M."/>
            <person name="Poon T.W."/>
            <person name="Priest M."/>
            <person name="Roberts A."/>
            <person name="Saif S."/>
            <person name="Shea T."/>
            <person name="Sisk P."/>
            <person name="Sykes S."/>
            <person name="Wortman J."/>
            <person name="Nusbaum C."/>
            <person name="Birren B."/>
        </authorList>
    </citation>
    <scope>NUCLEOTIDE SEQUENCE [LARGE SCALE GENOMIC DNA]</scope>
    <source>
        <strain evidence="2">ATCC 38817</strain>
    </source>
</reference>
<dbReference type="EMBL" id="KB932202">
    <property type="protein sequence ID" value="KCV71768.1"/>
    <property type="molecule type" value="Genomic_DNA"/>
</dbReference>
<dbReference type="OrthoDB" id="421951at2759"/>
<feature type="domain" description="Arb2" evidence="1">
    <location>
        <begin position="168"/>
        <end position="337"/>
    </location>
</feature>
<dbReference type="InterPro" id="IPR053858">
    <property type="entry name" value="Arb2_dom"/>
</dbReference>